<dbReference type="Pfam" id="PF01757">
    <property type="entry name" value="Acyl_transf_3"/>
    <property type="match status" value="1"/>
</dbReference>
<dbReference type="PANTHER" id="PTHR23028">
    <property type="entry name" value="ACETYLTRANSFERASE"/>
    <property type="match status" value="1"/>
</dbReference>
<dbReference type="AlphaFoldDB" id="A0AAW3XL10"/>
<dbReference type="GO" id="GO:0016747">
    <property type="term" value="F:acyltransferase activity, transferring groups other than amino-acyl groups"/>
    <property type="evidence" value="ECO:0007669"/>
    <property type="project" value="InterPro"/>
</dbReference>
<dbReference type="Proteomes" id="UP000613022">
    <property type="component" value="Unassembled WGS sequence"/>
</dbReference>
<proteinExistence type="predicted"/>
<name>A0AAW3XL10_9ENTR</name>
<evidence type="ECO:0000313" key="3">
    <source>
        <dbReference type="EMBL" id="MBC6324560.1"/>
    </source>
</evidence>
<keyword evidence="3" id="KW-0808">Transferase</keyword>
<feature type="transmembrane region" description="Helical" evidence="1">
    <location>
        <begin position="30"/>
        <end position="50"/>
    </location>
</feature>
<dbReference type="GO" id="GO:0000271">
    <property type="term" value="P:polysaccharide biosynthetic process"/>
    <property type="evidence" value="ECO:0007669"/>
    <property type="project" value="TreeGrafter"/>
</dbReference>
<feature type="domain" description="Acyltransferase 3" evidence="2">
    <location>
        <begin position="2"/>
        <end position="302"/>
    </location>
</feature>
<keyword evidence="1" id="KW-1133">Transmembrane helix</keyword>
<dbReference type="GO" id="GO:0016020">
    <property type="term" value="C:membrane"/>
    <property type="evidence" value="ECO:0007669"/>
    <property type="project" value="TreeGrafter"/>
</dbReference>
<dbReference type="InterPro" id="IPR002656">
    <property type="entry name" value="Acyl_transf_3_dom"/>
</dbReference>
<gene>
    <name evidence="3" type="ORF">H9R40_15200</name>
</gene>
<feature type="transmembrane region" description="Helical" evidence="1">
    <location>
        <begin position="260"/>
        <end position="280"/>
    </location>
</feature>
<dbReference type="InterPro" id="IPR050879">
    <property type="entry name" value="Acyltransferase_3"/>
</dbReference>
<keyword evidence="1" id="KW-0812">Transmembrane</keyword>
<reference evidence="3" key="1">
    <citation type="submission" date="2020-08" db="EMBL/GenBank/DDBJ databases">
        <title>Distribution of Beta-Lactamase Producing Gram-Negative Bacterial Isolates in Isabela River of Santo Domingo, Dominican Republic.</title>
        <authorList>
            <person name="Calderon V."/>
            <person name="Del Rosario C."/>
            <person name="Duarte A."/>
            <person name="Bonnelly R."/>
            <person name="Barauna R."/>
            <person name="Ramos R.T."/>
            <person name="Perdomo O.P."/>
            <person name="Rodriguez De Francisco L.E."/>
            <person name="Franco De Los Santos E.F."/>
        </authorList>
    </citation>
    <scope>NUCLEOTIDE SEQUENCE</scope>
    <source>
        <strain evidence="3">INTEC_BI4_1.1</strain>
    </source>
</reference>
<keyword evidence="3" id="KW-0012">Acyltransferase</keyword>
<sequence length="324" mass="36871">MAAFMVVMHHSVRSFYKSDLGQFDHLVREVFSMGVDIFFVISGFVIYYSFERKPKGVKKFVLDRIFRIVPVYWLCLFVYLFFVLYYPKFTPYTGFSYDNFISSLLFIPSENPGGGIFPMLTVGWSLNFEMLFYAIFALAICIKGKDVAAIIIFIVLAVNVMAKMKYLPWFYSNPIIYEFCFGVLIGYVHLHTDMFKSNNWSGPAVIACISFVFMLTTPETNRLIAYGVPAAVIVASLIAMDAHIKTPDWLVTLGDSSYSLYLVHRIVITALTIPFFFNGYSHMKGVLASCVLSVIASVIMYRIFERPVTRLLKSGYAKIEKAPA</sequence>
<feature type="transmembrane region" description="Helical" evidence="1">
    <location>
        <begin position="223"/>
        <end position="240"/>
    </location>
</feature>
<evidence type="ECO:0000256" key="1">
    <source>
        <dbReference type="SAM" id="Phobius"/>
    </source>
</evidence>
<evidence type="ECO:0000259" key="2">
    <source>
        <dbReference type="Pfam" id="PF01757"/>
    </source>
</evidence>
<evidence type="ECO:0000313" key="4">
    <source>
        <dbReference type="Proteomes" id="UP000613022"/>
    </source>
</evidence>
<dbReference type="EMBL" id="JACSEP010000038">
    <property type="protein sequence ID" value="MBC6324560.1"/>
    <property type="molecule type" value="Genomic_DNA"/>
</dbReference>
<feature type="transmembrane region" description="Helical" evidence="1">
    <location>
        <begin position="200"/>
        <end position="217"/>
    </location>
</feature>
<feature type="transmembrane region" description="Helical" evidence="1">
    <location>
        <begin position="170"/>
        <end position="188"/>
    </location>
</feature>
<feature type="transmembrane region" description="Helical" evidence="1">
    <location>
        <begin position="71"/>
        <end position="87"/>
    </location>
</feature>
<organism evidence="3 4">
    <name type="scientific">Enterobacter kobei</name>
    <dbReference type="NCBI Taxonomy" id="208224"/>
    <lineage>
        <taxon>Bacteria</taxon>
        <taxon>Pseudomonadati</taxon>
        <taxon>Pseudomonadota</taxon>
        <taxon>Gammaproteobacteria</taxon>
        <taxon>Enterobacterales</taxon>
        <taxon>Enterobacteriaceae</taxon>
        <taxon>Enterobacter</taxon>
        <taxon>Enterobacter cloacae complex</taxon>
    </lineage>
</organism>
<dbReference type="PANTHER" id="PTHR23028:SF131">
    <property type="entry name" value="BLR2367 PROTEIN"/>
    <property type="match status" value="1"/>
</dbReference>
<feature type="transmembrane region" description="Helical" evidence="1">
    <location>
        <begin position="286"/>
        <end position="304"/>
    </location>
</feature>
<protein>
    <submittedName>
        <fullName evidence="3">Acyltransferase</fullName>
    </submittedName>
</protein>
<keyword evidence="1" id="KW-0472">Membrane</keyword>
<accession>A0AAW3XL10</accession>
<comment type="caution">
    <text evidence="3">The sequence shown here is derived from an EMBL/GenBank/DDBJ whole genome shotgun (WGS) entry which is preliminary data.</text>
</comment>